<comment type="caution">
    <text evidence="2">The sequence shown here is derived from an EMBL/GenBank/DDBJ whole genome shotgun (WGS) entry which is preliminary data.</text>
</comment>
<dbReference type="AlphaFoldDB" id="A0AAN7PG74"/>
<reference evidence="3" key="1">
    <citation type="submission" date="2023-01" db="EMBL/GenBank/DDBJ databases">
        <title>Key to firefly adult light organ development and bioluminescence: homeobox transcription factors regulate luciferase expression and transportation to peroxisome.</title>
        <authorList>
            <person name="Fu X."/>
        </authorList>
    </citation>
    <scope>NUCLEOTIDE SEQUENCE [LARGE SCALE GENOMIC DNA]</scope>
</reference>
<organism evidence="2 3">
    <name type="scientific">Aquatica leii</name>
    <dbReference type="NCBI Taxonomy" id="1421715"/>
    <lineage>
        <taxon>Eukaryota</taxon>
        <taxon>Metazoa</taxon>
        <taxon>Ecdysozoa</taxon>
        <taxon>Arthropoda</taxon>
        <taxon>Hexapoda</taxon>
        <taxon>Insecta</taxon>
        <taxon>Pterygota</taxon>
        <taxon>Neoptera</taxon>
        <taxon>Endopterygota</taxon>
        <taxon>Coleoptera</taxon>
        <taxon>Polyphaga</taxon>
        <taxon>Elateriformia</taxon>
        <taxon>Elateroidea</taxon>
        <taxon>Lampyridae</taxon>
        <taxon>Luciolinae</taxon>
        <taxon>Aquatica</taxon>
    </lineage>
</organism>
<name>A0AAN7PG74_9COLE</name>
<gene>
    <name evidence="2" type="ORF">RN001_001628</name>
</gene>
<feature type="signal peptide" evidence="1">
    <location>
        <begin position="1"/>
        <end position="16"/>
    </location>
</feature>
<dbReference type="EMBL" id="JARPUR010000001">
    <property type="protein sequence ID" value="KAK4885357.1"/>
    <property type="molecule type" value="Genomic_DNA"/>
</dbReference>
<keyword evidence="3" id="KW-1185">Reference proteome</keyword>
<dbReference type="InterPro" id="IPR036728">
    <property type="entry name" value="PBP_GOBP_sf"/>
</dbReference>
<dbReference type="Pfam" id="PF01395">
    <property type="entry name" value="PBP_GOBP"/>
    <property type="match status" value="1"/>
</dbReference>
<keyword evidence="1" id="KW-0732">Signal</keyword>
<evidence type="ECO:0000313" key="2">
    <source>
        <dbReference type="EMBL" id="KAK4885357.1"/>
    </source>
</evidence>
<dbReference type="Gene3D" id="1.10.238.20">
    <property type="entry name" value="Pheromone/general odorant binding protein domain"/>
    <property type="match status" value="1"/>
</dbReference>
<dbReference type="InterPro" id="IPR006170">
    <property type="entry name" value="PBP/GOBP"/>
</dbReference>
<dbReference type="Proteomes" id="UP001353858">
    <property type="component" value="Unassembled WGS sequence"/>
</dbReference>
<protein>
    <submittedName>
        <fullName evidence="2">Uncharacterized protein</fullName>
    </submittedName>
</protein>
<dbReference type="SUPFAM" id="SSF47565">
    <property type="entry name" value="Insect pheromone/odorant-binding proteins"/>
    <property type="match status" value="1"/>
</dbReference>
<feature type="chain" id="PRO_5042876176" evidence="1">
    <location>
        <begin position="17"/>
        <end position="145"/>
    </location>
</feature>
<evidence type="ECO:0000313" key="3">
    <source>
        <dbReference type="Proteomes" id="UP001353858"/>
    </source>
</evidence>
<dbReference type="CDD" id="cd23992">
    <property type="entry name" value="PBP_GOBP"/>
    <property type="match status" value="1"/>
</dbReference>
<sequence length="145" mass="17122">MYKLVLYFLFVALVQANIDNHEVTNTILTTIEKCITKNNLPHEEIWSVWKQPEFPEDNQEFTKFCDCIFTELNIIKDDAVDYDNVKFMLPNFAAIRFNLSKDKSKEITEKLNTKVCFNLPKTTEAVIHCIRVRNCLYKEFQKVMS</sequence>
<proteinExistence type="predicted"/>
<accession>A0AAN7PG74</accession>
<evidence type="ECO:0000256" key="1">
    <source>
        <dbReference type="SAM" id="SignalP"/>
    </source>
</evidence>
<dbReference type="GO" id="GO:0005549">
    <property type="term" value="F:odorant binding"/>
    <property type="evidence" value="ECO:0007669"/>
    <property type="project" value="InterPro"/>
</dbReference>